<organism evidence="3 4">
    <name type="scientific">Armillaria ostoyae</name>
    <name type="common">Armillaria root rot fungus</name>
    <dbReference type="NCBI Taxonomy" id="47428"/>
    <lineage>
        <taxon>Eukaryota</taxon>
        <taxon>Fungi</taxon>
        <taxon>Dikarya</taxon>
        <taxon>Basidiomycota</taxon>
        <taxon>Agaricomycotina</taxon>
        <taxon>Agaricomycetes</taxon>
        <taxon>Agaricomycetidae</taxon>
        <taxon>Agaricales</taxon>
        <taxon>Marasmiineae</taxon>
        <taxon>Physalacriaceae</taxon>
        <taxon>Armillaria</taxon>
    </lineage>
</organism>
<reference evidence="4" key="1">
    <citation type="journal article" date="2017" name="Nat. Ecol. Evol.">
        <title>Genome expansion and lineage-specific genetic innovations in the forest pathogenic fungi Armillaria.</title>
        <authorList>
            <person name="Sipos G."/>
            <person name="Prasanna A.N."/>
            <person name="Walter M.C."/>
            <person name="O'Connor E."/>
            <person name="Balint B."/>
            <person name="Krizsan K."/>
            <person name="Kiss B."/>
            <person name="Hess J."/>
            <person name="Varga T."/>
            <person name="Slot J."/>
            <person name="Riley R."/>
            <person name="Boka B."/>
            <person name="Rigling D."/>
            <person name="Barry K."/>
            <person name="Lee J."/>
            <person name="Mihaltcheva S."/>
            <person name="LaButti K."/>
            <person name="Lipzen A."/>
            <person name="Waldron R."/>
            <person name="Moloney N.M."/>
            <person name="Sperisen C."/>
            <person name="Kredics L."/>
            <person name="Vagvoelgyi C."/>
            <person name="Patrignani A."/>
            <person name="Fitzpatrick D."/>
            <person name="Nagy I."/>
            <person name="Doyle S."/>
            <person name="Anderson J.B."/>
            <person name="Grigoriev I.V."/>
            <person name="Gueldener U."/>
            <person name="Muensterkoetter M."/>
            <person name="Nagy L.G."/>
        </authorList>
    </citation>
    <scope>NUCLEOTIDE SEQUENCE [LARGE SCALE GENOMIC DNA]</scope>
    <source>
        <strain evidence="4">C18/9</strain>
    </source>
</reference>
<accession>A0A284SCI1</accession>
<sequence length="710" mass="79807">MAAPIGIYTGIVAVTLWNIFTNKSRSIGRTMVVVIILLYIVATINFVLNWLYIRSIFVEHGQNFRTRYLAQCIPSFESTVEMGVTGVICTILADSTIIWRCWMVWGRRWLVVLLPVLLLISGSVFKIIATYKISTAAVVIAYPLGFALYSAFILATTLWCTVLIIYRIVAVAHRVNDGLRTYRHVIEIMVESSALYSLTLILYVIFYVREDITLHYFDCLVGMARGIAPTLLVGRVAAGHARPDDSWQGSVISGSLRFRARSRAQDSQDSTMSDDLEAHEREDEHDHHTLKGSQDDDTVNETIVGGMSSNSSTRKEPVASLTLRLSISSLKEANKPSDFHSVLMPEPSDSLSLPPEIWDAIIDQLQYDKRSLLRASLACRALYPRTRVYLFSRAVLSTESSCIRLAKLIALSPKLALLFKILSIAITKGNDPDSRLTLTGGDWSRMPDTVVSSLQSYSYRSLVVNPFFSFRAIGEIYSLLQNSPDLQWASFRCKSNFTEECHLNHSLHRIPAPVRLQIDDTASSVPFETFLKLATSSRACPFSFRNVYTLSIALSGQSRILRQLLNQYLVLLGTSLKFLHVNHTPGFLYTSSETLDVSSVEKIEVRIMKGDPNSFGRDSEAFEWWISNLSVVKERCAIRSIVFKIVATGPPYLERHPAFNWDNLWTRLDECLASYKMASLESLSITFHPPPEGKFPLLKQLGREVVLNAT</sequence>
<feature type="region of interest" description="Disordered" evidence="1">
    <location>
        <begin position="262"/>
        <end position="317"/>
    </location>
</feature>
<dbReference type="AlphaFoldDB" id="A0A284SCI1"/>
<proteinExistence type="predicted"/>
<keyword evidence="2" id="KW-0472">Membrane</keyword>
<dbReference type="Proteomes" id="UP000219338">
    <property type="component" value="Unassembled WGS sequence"/>
</dbReference>
<keyword evidence="2" id="KW-0812">Transmembrane</keyword>
<evidence type="ECO:0000256" key="2">
    <source>
        <dbReference type="SAM" id="Phobius"/>
    </source>
</evidence>
<protein>
    <submittedName>
        <fullName evidence="3">Uncharacterized protein</fullName>
    </submittedName>
</protein>
<keyword evidence="2" id="KW-1133">Transmembrane helix</keyword>
<feature type="compositionally biased region" description="Basic and acidic residues" evidence="1">
    <location>
        <begin position="276"/>
        <end position="289"/>
    </location>
</feature>
<keyword evidence="4" id="KW-1185">Reference proteome</keyword>
<feature type="transmembrane region" description="Helical" evidence="2">
    <location>
        <begin position="32"/>
        <end position="53"/>
    </location>
</feature>
<evidence type="ECO:0000256" key="1">
    <source>
        <dbReference type="SAM" id="MobiDB-lite"/>
    </source>
</evidence>
<feature type="transmembrane region" description="Helical" evidence="2">
    <location>
        <begin position="109"/>
        <end position="128"/>
    </location>
</feature>
<dbReference type="OrthoDB" id="2963948at2759"/>
<dbReference type="EMBL" id="FUEG01000067">
    <property type="protein sequence ID" value="SJL18714.1"/>
    <property type="molecule type" value="Genomic_DNA"/>
</dbReference>
<evidence type="ECO:0000313" key="3">
    <source>
        <dbReference type="EMBL" id="SJL18714.1"/>
    </source>
</evidence>
<feature type="transmembrane region" description="Helical" evidence="2">
    <location>
        <begin position="186"/>
        <end position="208"/>
    </location>
</feature>
<evidence type="ECO:0000313" key="4">
    <source>
        <dbReference type="Proteomes" id="UP000219338"/>
    </source>
</evidence>
<name>A0A284SCI1_ARMOS</name>
<feature type="transmembrane region" description="Helical" evidence="2">
    <location>
        <begin position="140"/>
        <end position="166"/>
    </location>
</feature>
<gene>
    <name evidence="3" type="ORF">ARMOST_22313</name>
</gene>